<dbReference type="RefSeq" id="WP_116046416.1">
    <property type="nucleotide sequence ID" value="NZ_QUBQ01000002.1"/>
</dbReference>
<dbReference type="Proteomes" id="UP000261905">
    <property type="component" value="Unassembled WGS sequence"/>
</dbReference>
<evidence type="ECO:0000313" key="1">
    <source>
        <dbReference type="EMBL" id="REK74790.1"/>
    </source>
</evidence>
<dbReference type="EMBL" id="QUBQ01000002">
    <property type="protein sequence ID" value="REK74790.1"/>
    <property type="molecule type" value="Genomic_DNA"/>
</dbReference>
<dbReference type="AlphaFoldDB" id="A0A371PHD2"/>
<organism evidence="1 2">
    <name type="scientific">Paenibacillus paeoniae</name>
    <dbReference type="NCBI Taxonomy" id="2292705"/>
    <lineage>
        <taxon>Bacteria</taxon>
        <taxon>Bacillati</taxon>
        <taxon>Bacillota</taxon>
        <taxon>Bacilli</taxon>
        <taxon>Bacillales</taxon>
        <taxon>Paenibacillaceae</taxon>
        <taxon>Paenibacillus</taxon>
    </lineage>
</organism>
<comment type="caution">
    <text evidence="1">The sequence shown here is derived from an EMBL/GenBank/DDBJ whole genome shotgun (WGS) entry which is preliminary data.</text>
</comment>
<accession>A0A371PHD2</accession>
<name>A0A371PHD2_9BACL</name>
<dbReference type="Pfam" id="PF18952">
    <property type="entry name" value="DUF5696"/>
    <property type="match status" value="1"/>
</dbReference>
<gene>
    <name evidence="1" type="ORF">DX130_14075</name>
</gene>
<dbReference type="OrthoDB" id="9793135at2"/>
<reference evidence="1 2" key="1">
    <citation type="submission" date="2018-08" db="EMBL/GenBank/DDBJ databases">
        <title>Paenibacillus sp. M4BSY-1, whole genome shotgun sequence.</title>
        <authorList>
            <person name="Tuo L."/>
        </authorList>
    </citation>
    <scope>NUCLEOTIDE SEQUENCE [LARGE SCALE GENOMIC DNA]</scope>
    <source>
        <strain evidence="1 2">M4BSY-1</strain>
    </source>
</reference>
<keyword evidence="2" id="KW-1185">Reference proteome</keyword>
<evidence type="ECO:0000313" key="2">
    <source>
        <dbReference type="Proteomes" id="UP000261905"/>
    </source>
</evidence>
<proteinExistence type="predicted"/>
<dbReference type="InterPro" id="IPR043751">
    <property type="entry name" value="DUF5696"/>
</dbReference>
<protein>
    <submittedName>
        <fullName evidence="1">Uncharacterized protein</fullName>
    </submittedName>
</protein>
<sequence>MNRMKMLSSLLVLAILVNLLILGSVMGDGEAVATNPTESVETVEQAVAQPIDPVSGMRVVAENEFLTLYFDTETTEVAVKDKKSDYVWQSNPPQREEDAIASGPNKAKLSSQLTLAYYNAAGLMREYDSFTDSVREGQFESDIKDGVLSVHYTIGDMSLGIDVVPKRISVERMESKILSKLQDESVRRDVLKRFKLIEAEQVYERRDNGIQEVHLKRLMNVFAEVDYTLEDVRQDNADNGFNSENVQEKPLFSVTVEYRLDGPDLLVTVPGDKLKGPSAYVLQSLRLLEYFGAAGQARQGYMFVPDGSGALIHLNNGKLKADRYQAALYGTDNSRYRMENRQYDEVSRLPVFGLKQDDNAFLAIIEKGDALSSIEADISGRRHAYNTVFSSYQLTAKDELTLTGNATTQTTSIFQTARYEGDIQVRYGFLSGDSADYSGMAAMYRDYLVNQHQLDRLPEGEDLPFFLELVGAITKKKSMLGIPYQSLEPLTTFKQAQEIMNQMKEDGIGNIQLRYTGWFNKGINHKAPSKLSVDKPLGGARGLAELADYASENDVRLYPDTAFSTIYGKSNGFSPSKEAARFINRSPVKLYPYSRATYEWDKTADPYYILSGKALPDYVQSFMNQYEKQGISGLSLRDLGRDVNADYRDKGIVDRQQTKDMISEQIAEIDRRVEHVMVVGGNAMSLPYADSVVFAPLTSSKFDITDESVPFYGMVIHGYIDYAGEPLNVMEDQNVRKNMLKLLETGAGIYYQWYYAPSHAVKETRFNDMFASHYGDWIAEAADLYQELSPMLRDLRAQTIVRHEKLAEGVFETTYEGGASFIVNYNKEAVQINGARVEALSYVQKGGA</sequence>